<feature type="compositionally biased region" description="Polar residues" evidence="1">
    <location>
        <begin position="82"/>
        <end position="112"/>
    </location>
</feature>
<reference evidence="2 3" key="1">
    <citation type="submission" date="2014-04" db="EMBL/GenBank/DDBJ databases">
        <authorList>
            <consortium name="DOE Joint Genome Institute"/>
            <person name="Kuo A."/>
            <person name="Kohler A."/>
            <person name="Costa M.D."/>
            <person name="Nagy L.G."/>
            <person name="Floudas D."/>
            <person name="Copeland A."/>
            <person name="Barry K.W."/>
            <person name="Cichocki N."/>
            <person name="Veneault-Fourrey C."/>
            <person name="LaButti K."/>
            <person name="Lindquist E.A."/>
            <person name="Lipzen A."/>
            <person name="Lundell T."/>
            <person name="Morin E."/>
            <person name="Murat C."/>
            <person name="Sun H."/>
            <person name="Tunlid A."/>
            <person name="Henrissat B."/>
            <person name="Grigoriev I.V."/>
            <person name="Hibbett D.S."/>
            <person name="Martin F."/>
            <person name="Nordberg H.P."/>
            <person name="Cantor M.N."/>
            <person name="Hua S.X."/>
        </authorList>
    </citation>
    <scope>NUCLEOTIDE SEQUENCE [LARGE SCALE GENOMIC DNA]</scope>
    <source>
        <strain evidence="2 3">Marx 270</strain>
    </source>
</reference>
<dbReference type="EMBL" id="KN832034">
    <property type="protein sequence ID" value="KIN97142.1"/>
    <property type="molecule type" value="Genomic_DNA"/>
</dbReference>
<dbReference type="InParanoid" id="A0A0C3IJH7"/>
<feature type="compositionally biased region" description="Basic and acidic residues" evidence="1">
    <location>
        <begin position="134"/>
        <end position="152"/>
    </location>
</feature>
<keyword evidence="3" id="KW-1185">Reference proteome</keyword>
<gene>
    <name evidence="2" type="ORF">M404DRAFT_918285</name>
</gene>
<organism evidence="2 3">
    <name type="scientific">Pisolithus tinctorius Marx 270</name>
    <dbReference type="NCBI Taxonomy" id="870435"/>
    <lineage>
        <taxon>Eukaryota</taxon>
        <taxon>Fungi</taxon>
        <taxon>Dikarya</taxon>
        <taxon>Basidiomycota</taxon>
        <taxon>Agaricomycotina</taxon>
        <taxon>Agaricomycetes</taxon>
        <taxon>Agaricomycetidae</taxon>
        <taxon>Boletales</taxon>
        <taxon>Sclerodermatineae</taxon>
        <taxon>Pisolithaceae</taxon>
        <taxon>Pisolithus</taxon>
    </lineage>
</organism>
<sequence length="152" mass="16527">MTGLHTTEILLVRRSNTPTPGDVNLTMAGLREIDIPSVPAPTHLPTRPHPGVPSSSFPPQQLPQASSDDIEDDKQEELGVTDITSSIANSDSESTTSKSLISTNVNSNSIPTRQLEREHVKAVYSPMRRGTKQSIDRNWEAAGEGNREEDGE</sequence>
<evidence type="ECO:0000313" key="2">
    <source>
        <dbReference type="EMBL" id="KIN97142.1"/>
    </source>
</evidence>
<evidence type="ECO:0000313" key="3">
    <source>
        <dbReference type="Proteomes" id="UP000054217"/>
    </source>
</evidence>
<protein>
    <submittedName>
        <fullName evidence="2">Uncharacterized protein</fullName>
    </submittedName>
</protein>
<accession>A0A0C3IJH7</accession>
<reference evidence="3" key="2">
    <citation type="submission" date="2015-01" db="EMBL/GenBank/DDBJ databases">
        <title>Evolutionary Origins and Diversification of the Mycorrhizal Mutualists.</title>
        <authorList>
            <consortium name="DOE Joint Genome Institute"/>
            <consortium name="Mycorrhizal Genomics Consortium"/>
            <person name="Kohler A."/>
            <person name="Kuo A."/>
            <person name="Nagy L.G."/>
            <person name="Floudas D."/>
            <person name="Copeland A."/>
            <person name="Barry K.W."/>
            <person name="Cichocki N."/>
            <person name="Veneault-Fourrey C."/>
            <person name="LaButti K."/>
            <person name="Lindquist E.A."/>
            <person name="Lipzen A."/>
            <person name="Lundell T."/>
            <person name="Morin E."/>
            <person name="Murat C."/>
            <person name="Riley R."/>
            <person name="Ohm R."/>
            <person name="Sun H."/>
            <person name="Tunlid A."/>
            <person name="Henrissat B."/>
            <person name="Grigoriev I.V."/>
            <person name="Hibbett D.S."/>
            <person name="Martin F."/>
        </authorList>
    </citation>
    <scope>NUCLEOTIDE SEQUENCE [LARGE SCALE GENOMIC DNA]</scope>
    <source>
        <strain evidence="3">Marx 270</strain>
    </source>
</reference>
<dbReference type="OrthoDB" id="2682603at2759"/>
<name>A0A0C3IJH7_PISTI</name>
<evidence type="ECO:0000256" key="1">
    <source>
        <dbReference type="SAM" id="MobiDB-lite"/>
    </source>
</evidence>
<feature type="region of interest" description="Disordered" evidence="1">
    <location>
        <begin position="34"/>
        <end position="152"/>
    </location>
</feature>
<feature type="compositionally biased region" description="Low complexity" evidence="1">
    <location>
        <begin position="53"/>
        <end position="67"/>
    </location>
</feature>
<dbReference type="HOGENOM" id="CLU_1723140_0_0_1"/>
<proteinExistence type="predicted"/>
<dbReference type="AlphaFoldDB" id="A0A0C3IJH7"/>
<dbReference type="Proteomes" id="UP000054217">
    <property type="component" value="Unassembled WGS sequence"/>
</dbReference>